<evidence type="ECO:0000256" key="1">
    <source>
        <dbReference type="SAM" id="SignalP"/>
    </source>
</evidence>
<feature type="signal peptide" evidence="1">
    <location>
        <begin position="1"/>
        <end position="19"/>
    </location>
</feature>
<comment type="caution">
    <text evidence="2">The sequence shown here is derived from an EMBL/GenBank/DDBJ whole genome shotgun (WGS) entry which is preliminary data.</text>
</comment>
<dbReference type="OrthoDB" id="1086519at2"/>
<reference evidence="2 3" key="1">
    <citation type="submission" date="2015-06" db="EMBL/GenBank/DDBJ databases">
        <title>Prevotella sp. 109, sp. nov., a novel member of the family Prevotellaceae isolated from human faeces.</title>
        <authorList>
            <person name="Shkoporov A.N."/>
            <person name="Chaplin A.V."/>
            <person name="Kafarskaia L.I."/>
            <person name="Efimov B.A."/>
        </authorList>
    </citation>
    <scope>NUCLEOTIDE SEQUENCE [LARGE SCALE GENOMIC DNA]</scope>
    <source>
        <strain evidence="2 3">109</strain>
    </source>
</reference>
<sequence length="138" mass="15374">MKKLIFALFVSLVPLLLPAQTDSTFNVTLHNDEYKIYITMNLYDKNVDVPGQAVLGKVDGFIASKQSTGKWIIVSSQIKSKNEAEIEVINDYGSEDFTAVIKRNSDGTYSYTKKGGSTLKFAVRGKWQKIPGSVEFVK</sequence>
<protein>
    <recommendedName>
        <fullName evidence="4">Beta-lactamase-inhibitor-like PepSY-like domain-containing protein</fullName>
    </recommendedName>
</protein>
<organism evidence="2 3">
    <name type="scientific">Xylanibacter rarus</name>
    <dbReference type="NCBI Taxonomy" id="1676614"/>
    <lineage>
        <taxon>Bacteria</taxon>
        <taxon>Pseudomonadati</taxon>
        <taxon>Bacteroidota</taxon>
        <taxon>Bacteroidia</taxon>
        <taxon>Bacteroidales</taxon>
        <taxon>Prevotellaceae</taxon>
        <taxon>Xylanibacter</taxon>
    </lineage>
</organism>
<dbReference type="AlphaFoldDB" id="A0A8E1URN0"/>
<proteinExistence type="predicted"/>
<dbReference type="EMBL" id="LFQU01000004">
    <property type="protein sequence ID" value="KOO69169.1"/>
    <property type="molecule type" value="Genomic_DNA"/>
</dbReference>
<keyword evidence="1" id="KW-0732">Signal</keyword>
<evidence type="ECO:0000313" key="3">
    <source>
        <dbReference type="Proteomes" id="UP000036951"/>
    </source>
</evidence>
<evidence type="ECO:0000313" key="2">
    <source>
        <dbReference type="EMBL" id="KOO69169.1"/>
    </source>
</evidence>
<dbReference type="RefSeq" id="WP_053397775.1">
    <property type="nucleotide sequence ID" value="NZ_DAWBWQ010000157.1"/>
</dbReference>
<dbReference type="Proteomes" id="UP000036951">
    <property type="component" value="Unassembled WGS sequence"/>
</dbReference>
<name>A0A8E1URN0_9BACT</name>
<feature type="chain" id="PRO_5034185717" description="Beta-lactamase-inhibitor-like PepSY-like domain-containing protein" evidence="1">
    <location>
        <begin position="20"/>
        <end position="138"/>
    </location>
</feature>
<gene>
    <name evidence="2" type="ORF">ACU52_03460</name>
</gene>
<keyword evidence="3" id="KW-1185">Reference proteome</keyword>
<accession>A0A8E1URN0</accession>
<evidence type="ECO:0008006" key="4">
    <source>
        <dbReference type="Google" id="ProtNLM"/>
    </source>
</evidence>